<evidence type="ECO:0000256" key="1">
    <source>
        <dbReference type="SAM" id="MobiDB-lite"/>
    </source>
</evidence>
<comment type="caution">
    <text evidence="2">The sequence shown here is derived from an EMBL/GenBank/DDBJ whole genome shotgun (WGS) entry which is preliminary data.</text>
</comment>
<feature type="compositionally biased region" description="Basic residues" evidence="1">
    <location>
        <begin position="66"/>
        <end position="75"/>
    </location>
</feature>
<evidence type="ECO:0000313" key="3">
    <source>
        <dbReference type="Proteomes" id="UP000242180"/>
    </source>
</evidence>
<gene>
    <name evidence="2" type="ORF">BCR43DRAFT_499285</name>
</gene>
<accession>A0A1X2H040</accession>
<feature type="region of interest" description="Disordered" evidence="1">
    <location>
        <begin position="18"/>
        <end position="97"/>
    </location>
</feature>
<organism evidence="2 3">
    <name type="scientific">Syncephalastrum racemosum</name>
    <name type="common">Filamentous fungus</name>
    <dbReference type="NCBI Taxonomy" id="13706"/>
    <lineage>
        <taxon>Eukaryota</taxon>
        <taxon>Fungi</taxon>
        <taxon>Fungi incertae sedis</taxon>
        <taxon>Mucoromycota</taxon>
        <taxon>Mucoromycotina</taxon>
        <taxon>Mucoromycetes</taxon>
        <taxon>Mucorales</taxon>
        <taxon>Syncephalastraceae</taxon>
        <taxon>Syncephalastrum</taxon>
    </lineage>
</organism>
<sequence length="201" mass="22691">MEIKVPTDKLTKLHSRIRQAHHCVRQGGSNDPGCGRGTSTHPFSPTRSREKSSRKTRAMGSSMSSLRRRPRRIRLSAKQPHGSSGFTRPPPDDDRTSYLDLGRHIRQQVEDQFEGSKDAWPLDKGRERKVDQYEGTADDPICITVPHQKICGQTVELESDNMSALKYAKRSDGAASAALRYLALQIQQVTRDNNLTVIYRH</sequence>
<dbReference type="EMBL" id="MCGN01000012">
    <property type="protein sequence ID" value="ORY90430.1"/>
    <property type="molecule type" value="Genomic_DNA"/>
</dbReference>
<keyword evidence="3" id="KW-1185">Reference proteome</keyword>
<protein>
    <submittedName>
        <fullName evidence="2">Uncharacterized protein</fullName>
    </submittedName>
</protein>
<dbReference type="Proteomes" id="UP000242180">
    <property type="component" value="Unassembled WGS sequence"/>
</dbReference>
<name>A0A1X2H040_SYNRA</name>
<dbReference type="AlphaFoldDB" id="A0A1X2H040"/>
<reference evidence="2 3" key="1">
    <citation type="submission" date="2016-07" db="EMBL/GenBank/DDBJ databases">
        <title>Pervasive Adenine N6-methylation of Active Genes in Fungi.</title>
        <authorList>
            <consortium name="DOE Joint Genome Institute"/>
            <person name="Mondo S.J."/>
            <person name="Dannebaum R.O."/>
            <person name="Kuo R.C."/>
            <person name="Labutti K."/>
            <person name="Haridas S."/>
            <person name="Kuo A."/>
            <person name="Salamov A."/>
            <person name="Ahrendt S.R."/>
            <person name="Lipzen A."/>
            <person name="Sullivan W."/>
            <person name="Andreopoulos W.B."/>
            <person name="Clum A."/>
            <person name="Lindquist E."/>
            <person name="Daum C."/>
            <person name="Ramamoorthy G.K."/>
            <person name="Gryganskyi A."/>
            <person name="Culley D."/>
            <person name="Magnuson J.K."/>
            <person name="James T.Y."/>
            <person name="O'Malley M.A."/>
            <person name="Stajich J.E."/>
            <person name="Spatafora J.W."/>
            <person name="Visel A."/>
            <person name="Grigoriev I.V."/>
        </authorList>
    </citation>
    <scope>NUCLEOTIDE SEQUENCE [LARGE SCALE GENOMIC DNA]</scope>
    <source>
        <strain evidence="2 3">NRRL 2496</strain>
    </source>
</reference>
<dbReference type="InParanoid" id="A0A1X2H040"/>
<evidence type="ECO:0000313" key="2">
    <source>
        <dbReference type="EMBL" id="ORY90430.1"/>
    </source>
</evidence>
<dbReference type="OrthoDB" id="2267227at2759"/>
<proteinExistence type="predicted"/>